<dbReference type="Proteomes" id="UP000000763">
    <property type="component" value="Chromosome 7"/>
</dbReference>
<evidence type="ECO:0000313" key="2">
    <source>
        <dbReference type="EMBL" id="BAC83126.1"/>
    </source>
</evidence>
<feature type="region of interest" description="Disordered" evidence="1">
    <location>
        <begin position="1"/>
        <end position="22"/>
    </location>
</feature>
<dbReference type="EMBL" id="AP003838">
    <property type="protein sequence ID" value="BAC83126.1"/>
    <property type="molecule type" value="Genomic_DNA"/>
</dbReference>
<dbReference type="AlphaFoldDB" id="Q6ZL50"/>
<evidence type="ECO:0000256" key="1">
    <source>
        <dbReference type="SAM" id="MobiDB-lite"/>
    </source>
</evidence>
<evidence type="ECO:0000313" key="3">
    <source>
        <dbReference type="Proteomes" id="UP000000763"/>
    </source>
</evidence>
<organism evidence="2 3">
    <name type="scientific">Oryza sativa subsp. japonica</name>
    <name type="common">Rice</name>
    <dbReference type="NCBI Taxonomy" id="39947"/>
    <lineage>
        <taxon>Eukaryota</taxon>
        <taxon>Viridiplantae</taxon>
        <taxon>Streptophyta</taxon>
        <taxon>Embryophyta</taxon>
        <taxon>Tracheophyta</taxon>
        <taxon>Spermatophyta</taxon>
        <taxon>Magnoliopsida</taxon>
        <taxon>Liliopsida</taxon>
        <taxon>Poales</taxon>
        <taxon>Poaceae</taxon>
        <taxon>BOP clade</taxon>
        <taxon>Oryzoideae</taxon>
        <taxon>Oryzeae</taxon>
        <taxon>Oryzinae</taxon>
        <taxon>Oryza</taxon>
        <taxon>Oryza sativa</taxon>
    </lineage>
</organism>
<sequence>MSCQLVDKSSRHSAARRHPDHHGVSVAHVINQRINLISGSKELIKDKCTNINASPVHAGDVPSSHLSAMLPFDQSLVDDDVLCAMVAIDDGAGTVPCAGLAVDVEAIENRAVLADVEAAEGTDPRLREDGGEGGDAVVGAEEAEIGPVGLVVDEDDHQIHRTVVVVVLMRTRSGGGQQWRFVLMKSSAVRNQGAPEAKTKPATHKVDSIALVVRKLDAPLPGAPTVET</sequence>
<protein>
    <submittedName>
        <fullName evidence="2">Uncharacterized protein</fullName>
    </submittedName>
</protein>
<proteinExistence type="predicted"/>
<accession>Q6ZL50</accession>
<gene>
    <name evidence="2" type="primary">OJ1582_D10.15</name>
</gene>
<feature type="compositionally biased region" description="Basic residues" evidence="1">
    <location>
        <begin position="11"/>
        <end position="20"/>
    </location>
</feature>
<name>Q6ZL50_ORYSJ</name>
<reference evidence="3" key="2">
    <citation type="journal article" date="2008" name="Nucleic Acids Res.">
        <title>The rice annotation project database (RAP-DB): 2008 update.</title>
        <authorList>
            <consortium name="The rice annotation project (RAP)"/>
        </authorList>
    </citation>
    <scope>GENOME REANNOTATION</scope>
    <source>
        <strain evidence="3">cv. Nipponbare</strain>
    </source>
</reference>
<reference evidence="3" key="1">
    <citation type="journal article" date="2005" name="Nature">
        <title>The map-based sequence of the rice genome.</title>
        <authorList>
            <consortium name="International rice genome sequencing project (IRGSP)"/>
            <person name="Matsumoto T."/>
            <person name="Wu J."/>
            <person name="Kanamori H."/>
            <person name="Katayose Y."/>
            <person name="Fujisawa M."/>
            <person name="Namiki N."/>
            <person name="Mizuno H."/>
            <person name="Yamamoto K."/>
            <person name="Antonio B.A."/>
            <person name="Baba T."/>
            <person name="Sakata K."/>
            <person name="Nagamura Y."/>
            <person name="Aoki H."/>
            <person name="Arikawa K."/>
            <person name="Arita K."/>
            <person name="Bito T."/>
            <person name="Chiden Y."/>
            <person name="Fujitsuka N."/>
            <person name="Fukunaka R."/>
            <person name="Hamada M."/>
            <person name="Harada C."/>
            <person name="Hayashi A."/>
            <person name="Hijishita S."/>
            <person name="Honda M."/>
            <person name="Hosokawa S."/>
            <person name="Ichikawa Y."/>
            <person name="Idonuma A."/>
            <person name="Iijima M."/>
            <person name="Ikeda M."/>
            <person name="Ikeno M."/>
            <person name="Ito K."/>
            <person name="Ito S."/>
            <person name="Ito T."/>
            <person name="Ito Y."/>
            <person name="Ito Y."/>
            <person name="Iwabuchi A."/>
            <person name="Kamiya K."/>
            <person name="Karasawa W."/>
            <person name="Kurita K."/>
            <person name="Katagiri S."/>
            <person name="Kikuta A."/>
            <person name="Kobayashi H."/>
            <person name="Kobayashi N."/>
            <person name="Machita K."/>
            <person name="Maehara T."/>
            <person name="Masukawa M."/>
            <person name="Mizubayashi T."/>
            <person name="Mukai Y."/>
            <person name="Nagasaki H."/>
            <person name="Nagata Y."/>
            <person name="Naito S."/>
            <person name="Nakashima M."/>
            <person name="Nakama Y."/>
            <person name="Nakamichi Y."/>
            <person name="Nakamura M."/>
            <person name="Meguro A."/>
            <person name="Negishi M."/>
            <person name="Ohta I."/>
            <person name="Ohta T."/>
            <person name="Okamoto M."/>
            <person name="Ono N."/>
            <person name="Saji S."/>
            <person name="Sakaguchi M."/>
            <person name="Sakai K."/>
            <person name="Shibata M."/>
            <person name="Shimokawa T."/>
            <person name="Song J."/>
            <person name="Takazaki Y."/>
            <person name="Terasawa K."/>
            <person name="Tsugane M."/>
            <person name="Tsuji K."/>
            <person name="Ueda S."/>
            <person name="Waki K."/>
            <person name="Yamagata H."/>
            <person name="Yamamoto M."/>
            <person name="Yamamoto S."/>
            <person name="Yamane H."/>
            <person name="Yoshiki S."/>
            <person name="Yoshihara R."/>
            <person name="Yukawa K."/>
            <person name="Zhong H."/>
            <person name="Yano M."/>
            <person name="Yuan Q."/>
            <person name="Ouyang S."/>
            <person name="Liu J."/>
            <person name="Jones K.M."/>
            <person name="Gansberger K."/>
            <person name="Moffat K."/>
            <person name="Hill J."/>
            <person name="Bera J."/>
            <person name="Fadrosh D."/>
            <person name="Jin S."/>
            <person name="Johri S."/>
            <person name="Kim M."/>
            <person name="Overton L."/>
            <person name="Reardon M."/>
            <person name="Tsitrin T."/>
            <person name="Vuong H."/>
            <person name="Weaver B."/>
            <person name="Ciecko A."/>
            <person name="Tallon L."/>
            <person name="Jackson J."/>
            <person name="Pai G."/>
            <person name="Aken S.V."/>
            <person name="Utterback T."/>
            <person name="Reidmuller S."/>
            <person name="Feldblyum T."/>
            <person name="Hsiao J."/>
            <person name="Zismann V."/>
            <person name="Iobst S."/>
            <person name="de Vazeille A.R."/>
            <person name="Buell C.R."/>
            <person name="Ying K."/>
            <person name="Li Y."/>
            <person name="Lu T."/>
            <person name="Huang Y."/>
            <person name="Zhao Q."/>
            <person name="Feng Q."/>
            <person name="Zhang L."/>
            <person name="Zhu J."/>
            <person name="Weng Q."/>
            <person name="Mu J."/>
            <person name="Lu Y."/>
            <person name="Fan D."/>
            <person name="Liu Y."/>
            <person name="Guan J."/>
            <person name="Zhang Y."/>
            <person name="Yu S."/>
            <person name="Liu X."/>
            <person name="Zhang Y."/>
            <person name="Hong G."/>
            <person name="Han B."/>
            <person name="Choisne N."/>
            <person name="Demange N."/>
            <person name="Orjeda G."/>
            <person name="Samain S."/>
            <person name="Cattolico L."/>
            <person name="Pelletier E."/>
            <person name="Couloux A."/>
            <person name="Segurens B."/>
            <person name="Wincker P."/>
            <person name="D'Hont A."/>
            <person name="Scarpelli C."/>
            <person name="Weissenbach J."/>
            <person name="Salanoubat M."/>
            <person name="Quetier F."/>
            <person name="Yu Y."/>
            <person name="Kim H.R."/>
            <person name="Rambo T."/>
            <person name="Currie J."/>
            <person name="Collura K."/>
            <person name="Luo M."/>
            <person name="Yang T."/>
            <person name="Ammiraju J.S.S."/>
            <person name="Engler F."/>
            <person name="Soderlund C."/>
            <person name="Wing R.A."/>
            <person name="Palmer L.E."/>
            <person name="de la Bastide M."/>
            <person name="Spiegel L."/>
            <person name="Nascimento L."/>
            <person name="Zutavern T."/>
            <person name="O'Shaughnessy A."/>
            <person name="Dike S."/>
            <person name="Dedhia N."/>
            <person name="Preston R."/>
            <person name="Balija V."/>
            <person name="McCombie W.R."/>
            <person name="Chow T."/>
            <person name="Chen H."/>
            <person name="Chung M."/>
            <person name="Chen C."/>
            <person name="Shaw J."/>
            <person name="Wu H."/>
            <person name="Hsiao K."/>
            <person name="Chao Y."/>
            <person name="Chu M."/>
            <person name="Cheng C."/>
            <person name="Hour A."/>
            <person name="Lee P."/>
            <person name="Lin S."/>
            <person name="Lin Y."/>
            <person name="Liou J."/>
            <person name="Liu S."/>
            <person name="Hsing Y."/>
            <person name="Raghuvanshi S."/>
            <person name="Mohanty A."/>
            <person name="Bharti A.K."/>
            <person name="Gaur A."/>
            <person name="Gupta V."/>
            <person name="Kumar D."/>
            <person name="Ravi V."/>
            <person name="Vij S."/>
            <person name="Kapur A."/>
            <person name="Khurana P."/>
            <person name="Khurana P."/>
            <person name="Khurana J.P."/>
            <person name="Tyagi A.K."/>
            <person name="Gaikwad K."/>
            <person name="Singh A."/>
            <person name="Dalal V."/>
            <person name="Srivastava S."/>
            <person name="Dixit A."/>
            <person name="Pal A.K."/>
            <person name="Ghazi I.A."/>
            <person name="Yadav M."/>
            <person name="Pandit A."/>
            <person name="Bhargava A."/>
            <person name="Sureshbabu K."/>
            <person name="Batra K."/>
            <person name="Sharma T.R."/>
            <person name="Mohapatra T."/>
            <person name="Singh N.K."/>
            <person name="Messing J."/>
            <person name="Nelson A.B."/>
            <person name="Fuks G."/>
            <person name="Kavchok S."/>
            <person name="Keizer G."/>
            <person name="Linton E."/>
            <person name="Llaca V."/>
            <person name="Song R."/>
            <person name="Tanyolac B."/>
            <person name="Young S."/>
            <person name="Ho-Il K."/>
            <person name="Hahn J.H."/>
            <person name="Sangsakoo G."/>
            <person name="Vanavichit A."/>
            <person name="de Mattos Luiz.A.T."/>
            <person name="Zimmer P.D."/>
            <person name="Malone G."/>
            <person name="Dellagostin O."/>
            <person name="de Oliveira A.C."/>
            <person name="Bevan M."/>
            <person name="Bancroft I."/>
            <person name="Minx P."/>
            <person name="Cordum H."/>
            <person name="Wilson R."/>
            <person name="Cheng Z."/>
            <person name="Jin W."/>
            <person name="Jiang J."/>
            <person name="Leong S.A."/>
            <person name="Iwama H."/>
            <person name="Gojobori T."/>
            <person name="Itoh T."/>
            <person name="Niimura Y."/>
            <person name="Fujii Y."/>
            <person name="Habara T."/>
            <person name="Sakai H."/>
            <person name="Sato Y."/>
            <person name="Wilson G."/>
            <person name="Kumar K."/>
            <person name="McCouch S."/>
            <person name="Juretic N."/>
            <person name="Hoen D."/>
            <person name="Wright S."/>
            <person name="Bruskiewich R."/>
            <person name="Bureau T."/>
            <person name="Miyao A."/>
            <person name="Hirochika H."/>
            <person name="Nishikawa T."/>
            <person name="Kadowaki K."/>
            <person name="Sugiura M."/>
            <person name="Burr B."/>
            <person name="Sasaki T."/>
        </authorList>
    </citation>
    <scope>NUCLEOTIDE SEQUENCE [LARGE SCALE GENOMIC DNA]</scope>
    <source>
        <strain evidence="3">cv. Nipponbare</strain>
    </source>
</reference>